<dbReference type="HOGENOM" id="CLU_1526304_0_0_1"/>
<organism evidence="1 2">
    <name type="scientific">Uncinocarpus reesii (strain UAMH 1704)</name>
    <dbReference type="NCBI Taxonomy" id="336963"/>
    <lineage>
        <taxon>Eukaryota</taxon>
        <taxon>Fungi</taxon>
        <taxon>Dikarya</taxon>
        <taxon>Ascomycota</taxon>
        <taxon>Pezizomycotina</taxon>
        <taxon>Eurotiomycetes</taxon>
        <taxon>Eurotiomycetidae</taxon>
        <taxon>Onygenales</taxon>
        <taxon>Onygenaceae</taxon>
        <taxon>Uncinocarpus</taxon>
    </lineage>
</organism>
<dbReference type="VEuPathDB" id="FungiDB:UREG_00651"/>
<reference evidence="2" key="1">
    <citation type="journal article" date="2009" name="Genome Res.">
        <title>Comparative genomic analyses of the human fungal pathogens Coccidioides and their relatives.</title>
        <authorList>
            <person name="Sharpton T.J."/>
            <person name="Stajich J.E."/>
            <person name="Rounsley S.D."/>
            <person name="Gardner M.J."/>
            <person name="Wortman J.R."/>
            <person name="Jordar V.S."/>
            <person name="Maiti R."/>
            <person name="Kodira C.D."/>
            <person name="Neafsey D.E."/>
            <person name="Zeng Q."/>
            <person name="Hung C.-Y."/>
            <person name="McMahan C."/>
            <person name="Muszewska A."/>
            <person name="Grynberg M."/>
            <person name="Mandel M.A."/>
            <person name="Kellner E.M."/>
            <person name="Barker B.M."/>
            <person name="Galgiani J.N."/>
            <person name="Orbach M.J."/>
            <person name="Kirkland T.N."/>
            <person name="Cole G.T."/>
            <person name="Henn M.R."/>
            <person name="Birren B.W."/>
            <person name="Taylor J.W."/>
        </authorList>
    </citation>
    <scope>NUCLEOTIDE SEQUENCE [LARGE SCALE GENOMIC DNA]</scope>
    <source>
        <strain evidence="2">UAMH 1704</strain>
    </source>
</reference>
<sequence length="176" mass="19570">MSGARNPRSDRVRGWILGLVTGGRLADRVENARGAGSTMLRRTPSCFTCTLRCDCARLTCKKRGAREAGTATGEFALSRSSVANYPVYLDAFRGFMDPFNSQLASLRNTEADRIICSFIFFHLTLQIQFKAMLCSSQSARVGRMSGLERDSCTPHTKMHVPVMMERCLKAHLPWLG</sequence>
<dbReference type="InParanoid" id="C4JKQ3"/>
<accession>C4JKQ3</accession>
<dbReference type="AlphaFoldDB" id="C4JKQ3"/>
<dbReference type="KEGG" id="ure:UREG_00651"/>
<keyword evidence="2" id="KW-1185">Reference proteome</keyword>
<gene>
    <name evidence="1" type="ORF">UREG_00651</name>
</gene>
<dbReference type="RefSeq" id="XP_002541137.1">
    <property type="nucleotide sequence ID" value="XM_002541091.1"/>
</dbReference>
<dbReference type="EMBL" id="CH476615">
    <property type="protein sequence ID" value="EEP75804.1"/>
    <property type="molecule type" value="Genomic_DNA"/>
</dbReference>
<proteinExistence type="predicted"/>
<dbReference type="Proteomes" id="UP000002058">
    <property type="component" value="Unassembled WGS sequence"/>
</dbReference>
<evidence type="ECO:0000313" key="2">
    <source>
        <dbReference type="Proteomes" id="UP000002058"/>
    </source>
</evidence>
<evidence type="ECO:0000313" key="1">
    <source>
        <dbReference type="EMBL" id="EEP75804.1"/>
    </source>
</evidence>
<protein>
    <submittedName>
        <fullName evidence="1">Uncharacterized protein</fullName>
    </submittedName>
</protein>
<dbReference type="GeneID" id="8438672"/>
<name>C4JKQ3_UNCRE</name>